<evidence type="ECO:0000313" key="2">
    <source>
        <dbReference type="EMBL" id="CAB4534401.1"/>
    </source>
</evidence>
<evidence type="ECO:0000313" key="4">
    <source>
        <dbReference type="EMBL" id="CAB4618807.1"/>
    </source>
</evidence>
<gene>
    <name evidence="2" type="ORF">UFOPK1380_00648</name>
    <name evidence="3" type="ORF">UFOPK1778_00564</name>
    <name evidence="4" type="ORF">UFOPK1863_00894</name>
</gene>
<reference evidence="3" key="1">
    <citation type="submission" date="2020-05" db="EMBL/GenBank/DDBJ databases">
        <authorList>
            <person name="Chiriac C."/>
            <person name="Salcher M."/>
            <person name="Ghai R."/>
            <person name="Kavagutti S V."/>
        </authorList>
    </citation>
    <scope>NUCLEOTIDE SEQUENCE</scope>
</reference>
<evidence type="ECO:0000256" key="1">
    <source>
        <dbReference type="SAM" id="MobiDB-lite"/>
    </source>
</evidence>
<dbReference type="EMBL" id="CAEZUY010000097">
    <property type="protein sequence ID" value="CAB4618807.1"/>
    <property type="molecule type" value="Genomic_DNA"/>
</dbReference>
<accession>A0A6J6FIW5</accession>
<dbReference type="EMBL" id="CAEZUD010000022">
    <property type="protein sequence ID" value="CAB4588892.1"/>
    <property type="molecule type" value="Genomic_DNA"/>
</dbReference>
<proteinExistence type="predicted"/>
<protein>
    <submittedName>
        <fullName evidence="3">Unannotated protein</fullName>
    </submittedName>
</protein>
<sequence>MEILKFEEAPKRSSRKRSSSSSRKTILGIAAAAAIAVVGSTLAANISINSGASLEFGQGLTQTAACSGDNTITMTPTSTFVNASGAGAFYLSQISFSNTGLATCAGKTFTVKAWDVSSSTALTIATASGVGYNYASFVYSSTALSYSRGITAGVTSGSNAATIAFTPGTGTGLATSGAINKLTIESN</sequence>
<feature type="compositionally biased region" description="Basic and acidic residues" evidence="1">
    <location>
        <begin position="1"/>
        <end position="11"/>
    </location>
</feature>
<organism evidence="3">
    <name type="scientific">freshwater metagenome</name>
    <dbReference type="NCBI Taxonomy" id="449393"/>
    <lineage>
        <taxon>unclassified sequences</taxon>
        <taxon>metagenomes</taxon>
        <taxon>ecological metagenomes</taxon>
    </lineage>
</organism>
<dbReference type="AlphaFoldDB" id="A0A6J6FIW5"/>
<feature type="region of interest" description="Disordered" evidence="1">
    <location>
        <begin position="1"/>
        <end position="20"/>
    </location>
</feature>
<evidence type="ECO:0000313" key="3">
    <source>
        <dbReference type="EMBL" id="CAB4588892.1"/>
    </source>
</evidence>
<dbReference type="EMBL" id="CAEZSC010000031">
    <property type="protein sequence ID" value="CAB4534401.1"/>
    <property type="molecule type" value="Genomic_DNA"/>
</dbReference>
<name>A0A6J6FIW5_9ZZZZ</name>